<dbReference type="PRINTS" id="PR00359">
    <property type="entry name" value="BP450"/>
</dbReference>
<keyword evidence="2" id="KW-0560">Oxidoreductase</keyword>
<protein>
    <submittedName>
        <fullName evidence="3">Cytochrome P450</fullName>
    </submittedName>
</protein>
<organism evidence="3 4">
    <name type="scientific">Pseudonocardia alaniniphila</name>
    <dbReference type="NCBI Taxonomy" id="75291"/>
    <lineage>
        <taxon>Bacteria</taxon>
        <taxon>Bacillati</taxon>
        <taxon>Actinomycetota</taxon>
        <taxon>Actinomycetes</taxon>
        <taxon>Pseudonocardiales</taxon>
        <taxon>Pseudonocardiaceae</taxon>
        <taxon>Pseudonocardia</taxon>
    </lineage>
</organism>
<keyword evidence="2" id="KW-0408">Iron</keyword>
<dbReference type="InterPro" id="IPR017972">
    <property type="entry name" value="Cyt_P450_CS"/>
</dbReference>
<dbReference type="PANTHER" id="PTHR46696:SF1">
    <property type="entry name" value="CYTOCHROME P450 YJIB-RELATED"/>
    <property type="match status" value="1"/>
</dbReference>
<comment type="similarity">
    <text evidence="1 2">Belongs to the cytochrome P450 family.</text>
</comment>
<dbReference type="InterPro" id="IPR002397">
    <property type="entry name" value="Cyt_P450_B"/>
</dbReference>
<proteinExistence type="inferred from homology"/>
<evidence type="ECO:0000256" key="1">
    <source>
        <dbReference type="ARBA" id="ARBA00010617"/>
    </source>
</evidence>
<dbReference type="InterPro" id="IPR036396">
    <property type="entry name" value="Cyt_P450_sf"/>
</dbReference>
<evidence type="ECO:0000313" key="4">
    <source>
        <dbReference type="Proteomes" id="UP001299970"/>
    </source>
</evidence>
<name>A0ABS9TQR7_9PSEU</name>
<evidence type="ECO:0000313" key="3">
    <source>
        <dbReference type="EMBL" id="MCH6170758.1"/>
    </source>
</evidence>
<keyword evidence="4" id="KW-1185">Reference proteome</keyword>
<dbReference type="SUPFAM" id="SSF48264">
    <property type="entry name" value="Cytochrome P450"/>
    <property type="match status" value="1"/>
</dbReference>
<keyword evidence="2" id="KW-0503">Monooxygenase</keyword>
<dbReference type="RefSeq" id="WP_241041565.1">
    <property type="nucleotide sequence ID" value="NZ_BAAAJF010000016.1"/>
</dbReference>
<dbReference type="PROSITE" id="PS00086">
    <property type="entry name" value="CYTOCHROME_P450"/>
    <property type="match status" value="1"/>
</dbReference>
<dbReference type="Proteomes" id="UP001299970">
    <property type="component" value="Unassembled WGS sequence"/>
</dbReference>
<accession>A0ABS9TQR7</accession>
<dbReference type="EMBL" id="JAKXMK010000036">
    <property type="protein sequence ID" value="MCH6170758.1"/>
    <property type="molecule type" value="Genomic_DNA"/>
</dbReference>
<dbReference type="Gene3D" id="1.10.630.10">
    <property type="entry name" value="Cytochrome P450"/>
    <property type="match status" value="1"/>
</dbReference>
<reference evidence="3 4" key="1">
    <citation type="submission" date="2022-03" db="EMBL/GenBank/DDBJ databases">
        <title>Pseudonocardia alaer sp. nov., a novel actinomycete isolated from reed forest soil.</title>
        <authorList>
            <person name="Wang L."/>
        </authorList>
    </citation>
    <scope>NUCLEOTIDE SEQUENCE [LARGE SCALE GENOMIC DNA]</scope>
    <source>
        <strain evidence="3 4">Y-16303</strain>
    </source>
</reference>
<evidence type="ECO:0000256" key="2">
    <source>
        <dbReference type="RuleBase" id="RU000461"/>
    </source>
</evidence>
<keyword evidence="2" id="KW-0479">Metal-binding</keyword>
<comment type="caution">
    <text evidence="3">The sequence shown here is derived from an EMBL/GenBank/DDBJ whole genome shotgun (WGS) entry which is preliminary data.</text>
</comment>
<dbReference type="CDD" id="cd11037">
    <property type="entry name" value="CYP199A2-like"/>
    <property type="match status" value="1"/>
</dbReference>
<dbReference type="PRINTS" id="PR00385">
    <property type="entry name" value="P450"/>
</dbReference>
<gene>
    <name evidence="3" type="ORF">MMF94_34065</name>
</gene>
<sequence length="395" mass="44280">MQNGSLIDSAPWSNYDPYSDDALLNPWPGYRELRNAGPAVWLPEYEMFALARYESVRRALEDWETFPSRYGVMMNDDMNEVLRGNTLCTDGPEHSALRNVLIRPLMPRALRDARERITAEAGSVVDRLVAQGTFDAASELANHLPVTVVSELIGLPEAGRERMLEWAEEMFNCFGPMNDRTTHSFPVLKEMMAYATNEAVPGRVKPGSWAEGIHDAVERGEVPAEACPVMMIDYMGPSLDTTIFAISSAVYLFATNPDQWDLVREDPRLMASAMSEVLRMESPIQDFSRYVARDVDIDGVVLPAGSRAIVFYGSGNRDERKFPDPDRFDVRRCPGDHLAFGAGPHACVGMNLARMEMLALFTALAERVQRFEILEAEPVLHNILRGFRTLRVTVS</sequence>
<dbReference type="InterPro" id="IPR001128">
    <property type="entry name" value="Cyt_P450"/>
</dbReference>
<keyword evidence="2" id="KW-0349">Heme</keyword>
<dbReference type="Pfam" id="PF00067">
    <property type="entry name" value="p450"/>
    <property type="match status" value="1"/>
</dbReference>
<dbReference type="PANTHER" id="PTHR46696">
    <property type="entry name" value="P450, PUTATIVE (EUROFUNG)-RELATED"/>
    <property type="match status" value="1"/>
</dbReference>